<comment type="similarity">
    <text evidence="8">Belongs to the TonB-dependent receptor family.</text>
</comment>
<dbReference type="SUPFAM" id="SSF56935">
    <property type="entry name" value="Porins"/>
    <property type="match status" value="1"/>
</dbReference>
<evidence type="ECO:0000259" key="10">
    <source>
        <dbReference type="Pfam" id="PF07715"/>
    </source>
</evidence>
<dbReference type="STRING" id="1435349.PW52_02955"/>
<dbReference type="EMBL" id="JTDW01000002">
    <property type="protein sequence ID" value="KJD36621.1"/>
    <property type="molecule type" value="Genomic_DNA"/>
</dbReference>
<sequence length="816" mass="91902">MAKYLLFLSAFLFSMYLVAQTGTVSGYILFDNNKPALGASIIIENGSIKKETSANVNGQFSISNLSYGNYNILVSSLNAKSQTVKVNLNTANKSLNIILELTDYQGLSEVVVQTKTAKKKIEEGGFAVAIIDTKEASLRNLTTNELLDRSVGVRIRQNGGIGSDVEYNLNGMSGSAIGIFLDGLEISTYGQSFNLNNIPTSMIERIEVYKGVLPSHLTGDYAGGAINVVLKKDVSQNNINLASSYGSFNTSQSDIGVTFREKKTGLAFRGSAFYTYTDNSYETWGRSTTYVNYLGQITRPYRAKRFNNTYKSLGGRFEVGFTDTKWADQFFVGYNGSSNYKEIPHGTTMSVPYVGRFNETEARVILLNYSKRNFLTENLALKVNAARSYRSTFLQDTVGIAYNWDGTQREVIEFGERVPLKTLLGGQQGEKVISNTDRKITNIRTNLGYMVADRHRLSLNHKYEATDREDEDLLNEINQDYATVSTISQNIISINYEAETFNRKLKTNLLGKYTYNHTSQTEYDITTTDGVNSIVRNDTIATNSNFGYGGTLSYNAVSDLYIIASTENSYVSPSERQLYGSPETNILPNTQLSPEKNINYNLGFRLGTLEFNKHKVSVYANAFWRNGYDKITQQAVDESEIEEEAEADIQVTRYVNLGKTQARGFEAEIIYIYNNRLNTSLNFSKFNNVFKQEVDENDNAHSLYGQQVPNEPFFTINGNVQYRFNNIFQKKSILNTYYTIGFVGEYYTVWGQPEWSKTPSQVSHDIGLSYRFPSQKLVASIDVKNLFNAEIYDNFAIQKPGRGIYFKLNYIISKFL</sequence>
<keyword evidence="11" id="KW-0675">Receptor</keyword>
<accession>A0A0D7WBX1</accession>
<keyword evidence="12" id="KW-1185">Reference proteome</keyword>
<evidence type="ECO:0000313" key="12">
    <source>
        <dbReference type="Proteomes" id="UP000032578"/>
    </source>
</evidence>
<evidence type="ECO:0000256" key="8">
    <source>
        <dbReference type="PROSITE-ProRule" id="PRU01360"/>
    </source>
</evidence>
<keyword evidence="5 9" id="KW-0732">Signal</keyword>
<protein>
    <submittedName>
        <fullName evidence="11">TonB-dependent receptor</fullName>
    </submittedName>
</protein>
<organism evidence="11 12">
    <name type="scientific">Neotamlana sedimentorum</name>
    <dbReference type="NCBI Taxonomy" id="1435349"/>
    <lineage>
        <taxon>Bacteria</taxon>
        <taxon>Pseudomonadati</taxon>
        <taxon>Bacteroidota</taxon>
        <taxon>Flavobacteriia</taxon>
        <taxon>Flavobacteriales</taxon>
        <taxon>Flavobacteriaceae</taxon>
        <taxon>Neotamlana</taxon>
    </lineage>
</organism>
<dbReference type="AlphaFoldDB" id="A0A0D7WBX1"/>
<dbReference type="Gene3D" id="2.40.170.20">
    <property type="entry name" value="TonB-dependent receptor, beta-barrel domain"/>
    <property type="match status" value="1"/>
</dbReference>
<dbReference type="SUPFAM" id="SSF49464">
    <property type="entry name" value="Carboxypeptidase regulatory domain-like"/>
    <property type="match status" value="1"/>
</dbReference>
<evidence type="ECO:0000256" key="3">
    <source>
        <dbReference type="ARBA" id="ARBA00022452"/>
    </source>
</evidence>
<evidence type="ECO:0000256" key="1">
    <source>
        <dbReference type="ARBA" id="ARBA00004571"/>
    </source>
</evidence>
<keyword evidence="6 8" id="KW-0472">Membrane</keyword>
<dbReference type="GO" id="GO:0044718">
    <property type="term" value="P:siderophore transmembrane transport"/>
    <property type="evidence" value="ECO:0007669"/>
    <property type="project" value="TreeGrafter"/>
</dbReference>
<feature type="domain" description="TonB-dependent receptor plug" evidence="10">
    <location>
        <begin position="127"/>
        <end position="223"/>
    </location>
</feature>
<evidence type="ECO:0000313" key="11">
    <source>
        <dbReference type="EMBL" id="KJD36621.1"/>
    </source>
</evidence>
<dbReference type="GO" id="GO:0009279">
    <property type="term" value="C:cell outer membrane"/>
    <property type="evidence" value="ECO:0007669"/>
    <property type="project" value="UniProtKB-SubCell"/>
</dbReference>
<dbReference type="PANTHER" id="PTHR30069:SF29">
    <property type="entry name" value="HEMOGLOBIN AND HEMOGLOBIN-HAPTOGLOBIN-BINDING PROTEIN 1-RELATED"/>
    <property type="match status" value="1"/>
</dbReference>
<keyword evidence="2 8" id="KW-0813">Transport</keyword>
<reference evidence="11 12" key="1">
    <citation type="submission" date="2014-11" db="EMBL/GenBank/DDBJ databases">
        <title>Tamlana sedimentorum sp. nov., isolated from shallow sand sediments of the Sea of Japan.</title>
        <authorList>
            <person name="Romanenko L.A."/>
        </authorList>
    </citation>
    <scope>NUCLEOTIDE SEQUENCE [LARGE SCALE GENOMIC DNA]</scope>
    <source>
        <strain evidence="11 12">JCM 19808</strain>
    </source>
</reference>
<dbReference type="InterPro" id="IPR039426">
    <property type="entry name" value="TonB-dep_rcpt-like"/>
</dbReference>
<dbReference type="GO" id="GO:0015344">
    <property type="term" value="F:siderophore uptake transmembrane transporter activity"/>
    <property type="evidence" value="ECO:0007669"/>
    <property type="project" value="TreeGrafter"/>
</dbReference>
<comment type="caution">
    <text evidence="11">The sequence shown here is derived from an EMBL/GenBank/DDBJ whole genome shotgun (WGS) entry which is preliminary data.</text>
</comment>
<dbReference type="Gene3D" id="2.170.130.10">
    <property type="entry name" value="TonB-dependent receptor, plug domain"/>
    <property type="match status" value="1"/>
</dbReference>
<dbReference type="InterPro" id="IPR037066">
    <property type="entry name" value="Plug_dom_sf"/>
</dbReference>
<evidence type="ECO:0000256" key="9">
    <source>
        <dbReference type="SAM" id="SignalP"/>
    </source>
</evidence>
<dbReference type="PATRIC" id="fig|1435349.4.peg.1295"/>
<dbReference type="Pfam" id="PF07715">
    <property type="entry name" value="Plug"/>
    <property type="match status" value="1"/>
</dbReference>
<feature type="chain" id="PRO_5002325764" evidence="9">
    <location>
        <begin position="20"/>
        <end position="816"/>
    </location>
</feature>
<evidence type="ECO:0000256" key="6">
    <source>
        <dbReference type="ARBA" id="ARBA00023136"/>
    </source>
</evidence>
<comment type="subcellular location">
    <subcellularLocation>
        <location evidence="1 8">Cell outer membrane</location>
        <topology evidence="1 8">Multi-pass membrane protein</topology>
    </subcellularLocation>
</comment>
<keyword evidence="4 8" id="KW-0812">Transmembrane</keyword>
<dbReference type="InterPro" id="IPR036942">
    <property type="entry name" value="Beta-barrel_TonB_sf"/>
</dbReference>
<dbReference type="PROSITE" id="PS52016">
    <property type="entry name" value="TONB_DEPENDENT_REC_3"/>
    <property type="match status" value="1"/>
</dbReference>
<dbReference type="PANTHER" id="PTHR30069">
    <property type="entry name" value="TONB-DEPENDENT OUTER MEMBRANE RECEPTOR"/>
    <property type="match status" value="1"/>
</dbReference>
<dbReference type="Gene3D" id="2.60.40.1120">
    <property type="entry name" value="Carboxypeptidase-like, regulatory domain"/>
    <property type="match status" value="1"/>
</dbReference>
<evidence type="ECO:0000256" key="7">
    <source>
        <dbReference type="ARBA" id="ARBA00023237"/>
    </source>
</evidence>
<dbReference type="InterPro" id="IPR008969">
    <property type="entry name" value="CarboxyPept-like_regulatory"/>
</dbReference>
<proteinExistence type="inferred from homology"/>
<dbReference type="Pfam" id="PF13715">
    <property type="entry name" value="CarbopepD_reg_2"/>
    <property type="match status" value="1"/>
</dbReference>
<evidence type="ECO:0000256" key="4">
    <source>
        <dbReference type="ARBA" id="ARBA00022692"/>
    </source>
</evidence>
<name>A0A0D7WBX1_9FLAO</name>
<gene>
    <name evidence="11" type="ORF">PW52_02955</name>
</gene>
<dbReference type="RefSeq" id="WP_205618117.1">
    <property type="nucleotide sequence ID" value="NZ_JTDW01000002.1"/>
</dbReference>
<keyword evidence="3 8" id="KW-1134">Transmembrane beta strand</keyword>
<dbReference type="Proteomes" id="UP000032578">
    <property type="component" value="Unassembled WGS sequence"/>
</dbReference>
<dbReference type="InterPro" id="IPR012910">
    <property type="entry name" value="Plug_dom"/>
</dbReference>
<keyword evidence="7 8" id="KW-0998">Cell outer membrane</keyword>
<evidence type="ECO:0000256" key="5">
    <source>
        <dbReference type="ARBA" id="ARBA00022729"/>
    </source>
</evidence>
<evidence type="ECO:0000256" key="2">
    <source>
        <dbReference type="ARBA" id="ARBA00022448"/>
    </source>
</evidence>
<feature type="signal peptide" evidence="9">
    <location>
        <begin position="1"/>
        <end position="19"/>
    </location>
</feature>